<dbReference type="OrthoDB" id="9157569at2"/>
<keyword evidence="2" id="KW-1185">Reference proteome</keyword>
<dbReference type="Proteomes" id="UP000004956">
    <property type="component" value="Unassembled WGS sequence"/>
</dbReference>
<protein>
    <submittedName>
        <fullName evidence="1">Uncharacterized protein</fullName>
    </submittedName>
</protein>
<dbReference type="HOGENOM" id="CLU_1685671_0_0_4"/>
<dbReference type="RefSeq" id="WP_008541748.1">
    <property type="nucleotide sequence ID" value="NZ_JH604937.1"/>
</dbReference>
<sequence>MLHPTKTGLIIAVLALTSGVVQAEWRGPVLNADPQTLADCADPAHPCVRLWRDMSAAERAELWPYLDGVARASHWREMTKRERDAMQAHLNEADREAIRQRFTVQNEQRRHHGARPKLCSEDRTLMRAQIMEVHMKFAKPVPKANAAGAPTAEEAKR</sequence>
<organism evidence="1 2">
    <name type="scientific">Sutterella parvirubra YIT 11816</name>
    <dbReference type="NCBI Taxonomy" id="762967"/>
    <lineage>
        <taxon>Bacteria</taxon>
        <taxon>Pseudomonadati</taxon>
        <taxon>Pseudomonadota</taxon>
        <taxon>Betaproteobacteria</taxon>
        <taxon>Burkholderiales</taxon>
        <taxon>Sutterellaceae</taxon>
        <taxon>Sutterella</taxon>
    </lineage>
</organism>
<proteinExistence type="predicted"/>
<evidence type="ECO:0000313" key="1">
    <source>
        <dbReference type="EMBL" id="EHY31643.1"/>
    </source>
</evidence>
<reference evidence="1 2" key="1">
    <citation type="submission" date="2011-11" db="EMBL/GenBank/DDBJ databases">
        <authorList>
            <person name="Weinstock G."/>
            <person name="Sodergren E."/>
            <person name="Clifton S."/>
            <person name="Fulton L."/>
            <person name="Fulton B."/>
            <person name="Courtney L."/>
            <person name="Fronick C."/>
            <person name="Harrison M."/>
            <person name="Strong C."/>
            <person name="Farmer C."/>
            <person name="Delahaunty K."/>
            <person name="Markovic C."/>
            <person name="Hall O."/>
            <person name="Minx P."/>
            <person name="Tomlinson C."/>
            <person name="Mitreva M."/>
            <person name="Hou S."/>
            <person name="Chen J."/>
            <person name="Wollam A."/>
            <person name="Pepin K.H."/>
            <person name="Johnson M."/>
            <person name="Bhonagiri V."/>
            <person name="Zhang X."/>
            <person name="Suruliraj S."/>
            <person name="Warren W."/>
            <person name="Chinwalla A."/>
            <person name="Mardis E.R."/>
            <person name="Wilson R.K."/>
        </authorList>
    </citation>
    <scope>NUCLEOTIDE SEQUENCE [LARGE SCALE GENOMIC DNA]</scope>
    <source>
        <strain evidence="1 2">YIT 11816</strain>
    </source>
</reference>
<name>H3KE15_9BURK</name>
<dbReference type="EMBL" id="AFBQ01000132">
    <property type="protein sequence ID" value="EHY31643.1"/>
    <property type="molecule type" value="Genomic_DNA"/>
</dbReference>
<accession>H3KE15</accession>
<dbReference type="AlphaFoldDB" id="H3KE15"/>
<evidence type="ECO:0000313" key="2">
    <source>
        <dbReference type="Proteomes" id="UP000004956"/>
    </source>
</evidence>
<gene>
    <name evidence="1" type="ORF">HMPREF9440_00976</name>
</gene>
<comment type="caution">
    <text evidence="1">The sequence shown here is derived from an EMBL/GenBank/DDBJ whole genome shotgun (WGS) entry which is preliminary data.</text>
</comment>
<dbReference type="PATRIC" id="fig|762967.3.peg.778"/>